<keyword evidence="7 10" id="KW-0479">Metal-binding</keyword>
<evidence type="ECO:0000256" key="1">
    <source>
        <dbReference type="ARBA" id="ARBA00005033"/>
    </source>
</evidence>
<dbReference type="EMBL" id="CP015405">
    <property type="protein sequence ID" value="ANU78410.1"/>
    <property type="molecule type" value="Genomic_DNA"/>
</dbReference>
<evidence type="ECO:0000313" key="12">
    <source>
        <dbReference type="Proteomes" id="UP000092574"/>
    </source>
</evidence>
<keyword evidence="12" id="KW-1185">Reference proteome</keyword>
<dbReference type="GO" id="GO:0008168">
    <property type="term" value="F:methyltransferase activity"/>
    <property type="evidence" value="ECO:0007669"/>
    <property type="project" value="UniProtKB-KW"/>
</dbReference>
<name>A0A1C7IFD9_9FIRM</name>
<feature type="binding site" evidence="7 10">
    <location>
        <position position="83"/>
    </location>
    <ligand>
        <name>Mg(2+)</name>
        <dbReference type="ChEBI" id="CHEBI:18420"/>
    </ligand>
</feature>
<evidence type="ECO:0000256" key="2">
    <source>
        <dbReference type="ARBA" id="ARBA00008676"/>
    </source>
</evidence>
<dbReference type="GO" id="GO:0000287">
    <property type="term" value="F:magnesium ion binding"/>
    <property type="evidence" value="ECO:0007669"/>
    <property type="project" value="TreeGrafter"/>
</dbReference>
<dbReference type="PIRSF" id="PIRSF000388">
    <property type="entry name" value="Pantoate_hydroxy_MeTrfase"/>
    <property type="match status" value="1"/>
</dbReference>
<protein>
    <recommendedName>
        <fullName evidence="7">3-methyl-2-oxobutanoate hydroxymethyltransferase</fullName>
        <ecNumber evidence="7">2.1.2.11</ecNumber>
    </recommendedName>
    <alternativeName>
        <fullName evidence="7">Ketopantoate hydroxymethyltransferase</fullName>
        <shortName evidence="7">KPHMT</shortName>
    </alternativeName>
</protein>
<dbReference type="GO" id="GO:0003864">
    <property type="term" value="F:3-methyl-2-oxobutanoate hydroxymethyltransferase activity"/>
    <property type="evidence" value="ECO:0007669"/>
    <property type="project" value="UniProtKB-UniRule"/>
</dbReference>
<reference evidence="11" key="1">
    <citation type="submission" date="2017-04" db="EMBL/GenBank/DDBJ databases">
        <title>Complete Genome Sequences of Twelve Strains of a Stable Defined Moderately Diverse Mouse Microbiota 2 (sDMDMm2).</title>
        <authorList>
            <person name="Uchimura Y."/>
            <person name="Wyss M."/>
            <person name="Brugiroux S."/>
            <person name="Limenitakis J.P."/>
            <person name="Stecher B."/>
            <person name="McCoy K.D."/>
            <person name="Macpherson A.J."/>
        </authorList>
    </citation>
    <scope>NUCLEOTIDE SEQUENCE</scope>
    <source>
        <strain evidence="11">YL58</strain>
    </source>
</reference>
<dbReference type="PANTHER" id="PTHR20881:SF0">
    <property type="entry name" value="3-METHYL-2-OXOBUTANOATE HYDROXYMETHYLTRANSFERASE"/>
    <property type="match status" value="1"/>
</dbReference>
<dbReference type="CDD" id="cd06557">
    <property type="entry name" value="KPHMT-like"/>
    <property type="match status" value="1"/>
</dbReference>
<comment type="subunit">
    <text evidence="3 7">Homodecamer; pentamer of dimers.</text>
</comment>
<dbReference type="NCBIfam" id="NF001452">
    <property type="entry name" value="PRK00311.1"/>
    <property type="match status" value="1"/>
</dbReference>
<evidence type="ECO:0000256" key="5">
    <source>
        <dbReference type="ARBA" id="ARBA00022679"/>
    </source>
</evidence>
<evidence type="ECO:0000256" key="8">
    <source>
        <dbReference type="PIRSR" id="PIRSR000388-1"/>
    </source>
</evidence>
<dbReference type="Proteomes" id="UP000092574">
    <property type="component" value="Chromosome"/>
</dbReference>
<keyword evidence="7 10" id="KW-0460">Magnesium</keyword>
<dbReference type="RefSeq" id="WP_065544493.1">
    <property type="nucleotide sequence ID" value="NZ_CP015405.2"/>
</dbReference>
<feature type="binding site" evidence="7 9">
    <location>
        <position position="83"/>
    </location>
    <ligand>
        <name>3-methyl-2-oxobutanoate</name>
        <dbReference type="ChEBI" id="CHEBI:11851"/>
    </ligand>
</feature>
<dbReference type="GO" id="GO:0005737">
    <property type="term" value="C:cytoplasm"/>
    <property type="evidence" value="ECO:0007669"/>
    <property type="project" value="UniProtKB-SubCell"/>
</dbReference>
<proteinExistence type="inferred from homology"/>
<comment type="catalytic activity">
    <reaction evidence="7">
        <text>(6R)-5,10-methylene-5,6,7,8-tetrahydrofolate + 3-methyl-2-oxobutanoate + H2O = 2-dehydropantoate + (6S)-5,6,7,8-tetrahydrofolate</text>
        <dbReference type="Rhea" id="RHEA:11824"/>
        <dbReference type="ChEBI" id="CHEBI:11561"/>
        <dbReference type="ChEBI" id="CHEBI:11851"/>
        <dbReference type="ChEBI" id="CHEBI:15377"/>
        <dbReference type="ChEBI" id="CHEBI:15636"/>
        <dbReference type="ChEBI" id="CHEBI:57453"/>
        <dbReference type="EC" id="2.1.2.11"/>
    </reaction>
</comment>
<dbReference type="OrthoDB" id="9781789at2"/>
<feature type="binding site" evidence="7 9">
    <location>
        <position position="113"/>
    </location>
    <ligand>
        <name>3-methyl-2-oxobutanoate</name>
        <dbReference type="ChEBI" id="CHEBI:11851"/>
    </ligand>
</feature>
<dbReference type="Gene3D" id="3.20.20.60">
    <property type="entry name" value="Phosphoenolpyruvate-binding domains"/>
    <property type="match status" value="1"/>
</dbReference>
<comment type="pathway">
    <text evidence="1 7">Cofactor biosynthesis; (R)-pantothenate biosynthesis; (R)-pantoate from 3-methyl-2-oxobutanoate: step 1/2.</text>
</comment>
<dbReference type="AlphaFoldDB" id="A0A1C7IFD9"/>
<dbReference type="EC" id="2.1.2.11" evidence="7"/>
<dbReference type="NCBIfam" id="TIGR00222">
    <property type="entry name" value="panB"/>
    <property type="match status" value="1"/>
</dbReference>
<dbReference type="GO" id="GO:0032259">
    <property type="term" value="P:methylation"/>
    <property type="evidence" value="ECO:0007669"/>
    <property type="project" value="UniProtKB-KW"/>
</dbReference>
<keyword evidence="7" id="KW-0963">Cytoplasm</keyword>
<dbReference type="SUPFAM" id="SSF51621">
    <property type="entry name" value="Phosphoenolpyruvate/pyruvate domain"/>
    <property type="match status" value="1"/>
</dbReference>
<dbReference type="InterPro" id="IPR040442">
    <property type="entry name" value="Pyrv_kinase-like_dom_sf"/>
</dbReference>
<feature type="binding site" evidence="7 9">
    <location>
        <begin position="44"/>
        <end position="45"/>
    </location>
    <ligand>
        <name>3-methyl-2-oxobutanoate</name>
        <dbReference type="ChEBI" id="CHEBI:11851"/>
    </ligand>
</feature>
<evidence type="ECO:0000256" key="9">
    <source>
        <dbReference type="PIRSR" id="PIRSR000388-2"/>
    </source>
</evidence>
<feature type="binding site" evidence="7 10">
    <location>
        <position position="115"/>
    </location>
    <ligand>
        <name>Mg(2+)</name>
        <dbReference type="ChEBI" id="CHEBI:18420"/>
    </ligand>
</feature>
<dbReference type="Pfam" id="PF02548">
    <property type="entry name" value="Pantoate_transf"/>
    <property type="match status" value="1"/>
</dbReference>
<dbReference type="STRING" id="1796616.A4V09_23285"/>
<dbReference type="UniPathway" id="UPA00028">
    <property type="reaction ID" value="UER00003"/>
</dbReference>
<dbReference type="InterPro" id="IPR003700">
    <property type="entry name" value="Pantoate_hydroxy_MeTrfase"/>
</dbReference>
<accession>A0A1C7IFD9</accession>
<gene>
    <name evidence="7" type="primary">panB</name>
    <name evidence="11" type="ORF">A4V09_23285</name>
</gene>
<keyword evidence="4 7" id="KW-0566">Pantothenate biosynthesis</keyword>
<evidence type="ECO:0000256" key="10">
    <source>
        <dbReference type="PIRSR" id="PIRSR000388-3"/>
    </source>
</evidence>
<evidence type="ECO:0000256" key="6">
    <source>
        <dbReference type="ARBA" id="ARBA00056497"/>
    </source>
</evidence>
<feature type="binding site" evidence="7 10">
    <location>
        <position position="44"/>
    </location>
    <ligand>
        <name>Mg(2+)</name>
        <dbReference type="ChEBI" id="CHEBI:18420"/>
    </ligand>
</feature>
<evidence type="ECO:0000256" key="4">
    <source>
        <dbReference type="ARBA" id="ARBA00022655"/>
    </source>
</evidence>
<dbReference type="InterPro" id="IPR015813">
    <property type="entry name" value="Pyrv/PenolPyrv_kinase-like_dom"/>
</dbReference>
<feature type="active site" description="Proton acceptor" evidence="7 8">
    <location>
        <position position="183"/>
    </location>
</feature>
<organism evidence="11 12">
    <name type="scientific">Blautia pseudococcoides</name>
    <dbReference type="NCBI Taxonomy" id="1796616"/>
    <lineage>
        <taxon>Bacteria</taxon>
        <taxon>Bacillati</taxon>
        <taxon>Bacillota</taxon>
        <taxon>Clostridia</taxon>
        <taxon>Lachnospirales</taxon>
        <taxon>Lachnospiraceae</taxon>
        <taxon>Blautia</taxon>
    </lineage>
</organism>
<comment type="subcellular location">
    <subcellularLocation>
        <location evidence="7">Cytoplasm</location>
    </subcellularLocation>
</comment>
<evidence type="ECO:0000256" key="3">
    <source>
        <dbReference type="ARBA" id="ARBA00011424"/>
    </source>
</evidence>
<comment type="cofactor">
    <cofactor evidence="7 10">
        <name>Mg(2+)</name>
        <dbReference type="ChEBI" id="CHEBI:18420"/>
    </cofactor>
    <text evidence="7 10">Binds 1 Mg(2+) ion per subunit.</text>
</comment>
<dbReference type="KEGG" id="byl:A4V09_23285"/>
<dbReference type="HAMAP" id="MF_00156">
    <property type="entry name" value="PanB"/>
    <property type="match status" value="1"/>
</dbReference>
<comment type="similarity">
    <text evidence="2 7">Belongs to the PanB family.</text>
</comment>
<dbReference type="PANTHER" id="PTHR20881">
    <property type="entry name" value="3-METHYL-2-OXOBUTANOATE HYDROXYMETHYLTRANSFERASE"/>
    <property type="match status" value="1"/>
</dbReference>
<dbReference type="GO" id="GO:0015940">
    <property type="term" value="P:pantothenate biosynthetic process"/>
    <property type="evidence" value="ECO:0007669"/>
    <property type="project" value="UniProtKB-UniRule"/>
</dbReference>
<evidence type="ECO:0000256" key="7">
    <source>
        <dbReference type="HAMAP-Rule" id="MF_00156"/>
    </source>
</evidence>
<evidence type="ECO:0000313" key="11">
    <source>
        <dbReference type="EMBL" id="ANU78410.1"/>
    </source>
</evidence>
<keyword evidence="5 7" id="KW-0808">Transferase</keyword>
<comment type="function">
    <text evidence="6 7">Catalyzes the reversible reaction in which hydroxymethyl group from 5,10-methylenetetrahydrofolate is transferred onto alpha-ketoisovalerate to form ketopantoate.</text>
</comment>
<dbReference type="FunFam" id="3.20.20.60:FF:000003">
    <property type="entry name" value="3-methyl-2-oxobutanoate hydroxymethyltransferase"/>
    <property type="match status" value="1"/>
</dbReference>
<sequence length="282" mass="30727">MKKSIIDFRKMAEENKKIVYLTAYDYLTAKYQEKAGVDMILVGDSLGMVQLGYETTYPVTMEDMISHCKAVRRGAPETFIVGDMPYMSYQISDQQAVENAGRLTKEALCDCVKLEGAGPEIAGRVRAISSVGILVMGHIGLTPQFAAELGGYKAQGRSADAAVKLIRQAKELEEAGACSILVEGVPAAVGEAVTRQAGIPILGIGAGSHTHGQLLIYADMVGLYDNFTPKFVKQFAHVGQQLQEAFQEYCREVRSGSFPDDSVHTYKMSADEVEKLQRITEA</sequence>